<evidence type="ECO:0000256" key="5">
    <source>
        <dbReference type="ARBA" id="ARBA00022989"/>
    </source>
</evidence>
<proteinExistence type="inferred from homology"/>
<keyword evidence="6 7" id="KW-0472">Membrane</keyword>
<dbReference type="InterPro" id="IPR007341">
    <property type="entry name" value="Transgly_assoc"/>
</dbReference>
<dbReference type="EMBL" id="BAAAGX010000006">
    <property type="protein sequence ID" value="GAA0228053.1"/>
    <property type="molecule type" value="Genomic_DNA"/>
</dbReference>
<comment type="caution">
    <text evidence="8">The sequence shown here is derived from an EMBL/GenBank/DDBJ whole genome shotgun (WGS) entry which is preliminary data.</text>
</comment>
<keyword evidence="4 7" id="KW-0812">Transmembrane</keyword>
<evidence type="ECO:0000313" key="8">
    <source>
        <dbReference type="EMBL" id="GAA0228053.1"/>
    </source>
</evidence>
<reference evidence="8 9" key="1">
    <citation type="journal article" date="2019" name="Int. J. Syst. Evol. Microbiol.">
        <title>The Global Catalogue of Microorganisms (GCM) 10K type strain sequencing project: providing services to taxonomists for standard genome sequencing and annotation.</title>
        <authorList>
            <consortium name="The Broad Institute Genomics Platform"/>
            <consortium name="The Broad Institute Genome Sequencing Center for Infectious Disease"/>
            <person name="Wu L."/>
            <person name="Ma J."/>
        </authorList>
    </citation>
    <scope>NUCLEOTIDE SEQUENCE [LARGE SCALE GENOMIC DNA]</scope>
    <source>
        <strain evidence="8 9">JCM 10425</strain>
    </source>
</reference>
<sequence length="94" mass="9435">MEIDGIISALIVGAIIGALGRLVVPGKQRVGWLMTFVVGIVAALVGTGVASVLGVADTPGVDWIELAAQVTLAGIGVSLVSNSAKDRPKITSGR</sequence>
<protein>
    <submittedName>
        <fullName evidence="8">GlsB/YeaQ/YmgE family stress response membrane protein</fullName>
    </submittedName>
</protein>
<evidence type="ECO:0000256" key="6">
    <source>
        <dbReference type="ARBA" id="ARBA00023136"/>
    </source>
</evidence>
<comment type="similarity">
    <text evidence="2">Belongs to the UPF0410 family.</text>
</comment>
<dbReference type="PANTHER" id="PTHR33884:SF3">
    <property type="entry name" value="UPF0410 PROTEIN YMGE"/>
    <property type="match status" value="1"/>
</dbReference>
<accession>A0ABN0TR38</accession>
<feature type="transmembrane region" description="Helical" evidence="7">
    <location>
        <begin position="31"/>
        <end position="54"/>
    </location>
</feature>
<keyword evidence="5 7" id="KW-1133">Transmembrane helix</keyword>
<evidence type="ECO:0000256" key="3">
    <source>
        <dbReference type="ARBA" id="ARBA00022475"/>
    </source>
</evidence>
<keyword evidence="9" id="KW-1185">Reference proteome</keyword>
<evidence type="ECO:0000256" key="7">
    <source>
        <dbReference type="SAM" id="Phobius"/>
    </source>
</evidence>
<name>A0ABN0TR38_9ACTN</name>
<dbReference type="Proteomes" id="UP001500967">
    <property type="component" value="Unassembled WGS sequence"/>
</dbReference>
<keyword evidence="3" id="KW-1003">Cell membrane</keyword>
<dbReference type="RefSeq" id="WP_344647699.1">
    <property type="nucleotide sequence ID" value="NZ_BAAAGX010000006.1"/>
</dbReference>
<dbReference type="PANTHER" id="PTHR33884">
    <property type="entry name" value="UPF0410 PROTEIN YMGE"/>
    <property type="match status" value="1"/>
</dbReference>
<evidence type="ECO:0000256" key="4">
    <source>
        <dbReference type="ARBA" id="ARBA00022692"/>
    </source>
</evidence>
<evidence type="ECO:0000256" key="2">
    <source>
        <dbReference type="ARBA" id="ARBA00011006"/>
    </source>
</evidence>
<feature type="transmembrane region" description="Helical" evidence="7">
    <location>
        <begin position="6"/>
        <end position="24"/>
    </location>
</feature>
<evidence type="ECO:0000313" key="9">
    <source>
        <dbReference type="Proteomes" id="UP001500967"/>
    </source>
</evidence>
<comment type="subcellular location">
    <subcellularLocation>
        <location evidence="1">Cell membrane</location>
        <topology evidence="1">Multi-pass membrane protein</topology>
    </subcellularLocation>
</comment>
<organism evidence="8 9">
    <name type="scientific">Cryptosporangium japonicum</name>
    <dbReference type="NCBI Taxonomy" id="80872"/>
    <lineage>
        <taxon>Bacteria</taxon>
        <taxon>Bacillati</taxon>
        <taxon>Actinomycetota</taxon>
        <taxon>Actinomycetes</taxon>
        <taxon>Cryptosporangiales</taxon>
        <taxon>Cryptosporangiaceae</taxon>
        <taxon>Cryptosporangium</taxon>
    </lineage>
</organism>
<gene>
    <name evidence="8" type="ORF">GCM10009539_11830</name>
</gene>
<evidence type="ECO:0000256" key="1">
    <source>
        <dbReference type="ARBA" id="ARBA00004651"/>
    </source>
</evidence>
<feature type="transmembrane region" description="Helical" evidence="7">
    <location>
        <begin position="66"/>
        <end position="84"/>
    </location>
</feature>